<evidence type="ECO:0000256" key="8">
    <source>
        <dbReference type="SAM" id="MobiDB-lite"/>
    </source>
</evidence>
<evidence type="ECO:0000256" key="3">
    <source>
        <dbReference type="ARBA" id="ARBA00022801"/>
    </source>
</evidence>
<comment type="cofactor">
    <cofactor evidence="1">
        <name>[4Fe-4S] cluster</name>
        <dbReference type="ChEBI" id="CHEBI:49883"/>
    </cofactor>
</comment>
<evidence type="ECO:0000256" key="7">
    <source>
        <dbReference type="ARBA" id="ARBA00048954"/>
    </source>
</evidence>
<dbReference type="GO" id="GO:0043139">
    <property type="term" value="F:5'-3' DNA helicase activity"/>
    <property type="evidence" value="ECO:0007669"/>
    <property type="project" value="UniProtKB-EC"/>
</dbReference>
<protein>
    <recommendedName>
        <fullName evidence="6">DNA 5'-3' helicase</fullName>
        <ecNumber evidence="6">5.6.2.3</ecNumber>
    </recommendedName>
</protein>
<dbReference type="GO" id="GO:0006281">
    <property type="term" value="P:DNA repair"/>
    <property type="evidence" value="ECO:0007669"/>
    <property type="project" value="TreeGrafter"/>
</dbReference>
<dbReference type="InterPro" id="IPR045028">
    <property type="entry name" value="DinG/Rad3-like"/>
</dbReference>
<dbReference type="InterPro" id="IPR014013">
    <property type="entry name" value="Helic_SF1/SF2_ATP-bd_DinG/Rad3"/>
</dbReference>
<dbReference type="AlphaFoldDB" id="A0A1S7LLP3"/>
<organism evidence="10">
    <name type="scientific">Magnetococcus massalia (strain MO-1)</name>
    <dbReference type="NCBI Taxonomy" id="451514"/>
    <lineage>
        <taxon>Bacteria</taxon>
        <taxon>Pseudomonadati</taxon>
        <taxon>Pseudomonadota</taxon>
        <taxon>Magnetococcia</taxon>
        <taxon>Magnetococcales</taxon>
        <taxon>Magnetococcaceae</taxon>
        <taxon>Magnetococcus</taxon>
    </lineage>
</organism>
<gene>
    <name evidence="10" type="ORF">MAGMO_2880</name>
</gene>
<dbReference type="SMART" id="SM00491">
    <property type="entry name" value="HELICc2"/>
    <property type="match status" value="1"/>
</dbReference>
<keyword evidence="2" id="KW-0547">Nucleotide-binding</keyword>
<dbReference type="EC" id="5.6.2.3" evidence="6"/>
<name>A0A1S7LLP3_MAGMO</name>
<accession>A0A1S7LLP3</accession>
<dbReference type="GO" id="GO:0005524">
    <property type="term" value="F:ATP binding"/>
    <property type="evidence" value="ECO:0007669"/>
    <property type="project" value="UniProtKB-KW"/>
</dbReference>
<keyword evidence="4" id="KW-0067">ATP-binding</keyword>
<dbReference type="InterPro" id="IPR027417">
    <property type="entry name" value="P-loop_NTPase"/>
</dbReference>
<dbReference type="Gene3D" id="3.40.50.300">
    <property type="entry name" value="P-loop containing nucleotide triphosphate hydrolases"/>
    <property type="match status" value="2"/>
</dbReference>
<comment type="catalytic activity">
    <reaction evidence="7">
        <text>ATP + H2O = ADP + phosphate + H(+)</text>
        <dbReference type="Rhea" id="RHEA:13065"/>
        <dbReference type="ChEBI" id="CHEBI:15377"/>
        <dbReference type="ChEBI" id="CHEBI:15378"/>
        <dbReference type="ChEBI" id="CHEBI:30616"/>
        <dbReference type="ChEBI" id="CHEBI:43474"/>
        <dbReference type="ChEBI" id="CHEBI:456216"/>
        <dbReference type="EC" id="5.6.2.3"/>
    </reaction>
</comment>
<evidence type="ECO:0000313" key="10">
    <source>
        <dbReference type="EMBL" id="CRH07027.1"/>
    </source>
</evidence>
<dbReference type="InterPro" id="IPR011545">
    <property type="entry name" value="DEAD/DEAH_box_helicase_dom"/>
</dbReference>
<dbReference type="GO" id="GO:0016818">
    <property type="term" value="F:hydrolase activity, acting on acid anhydrides, in phosphorus-containing anhydrides"/>
    <property type="evidence" value="ECO:0007669"/>
    <property type="project" value="InterPro"/>
</dbReference>
<dbReference type="Pfam" id="PF00270">
    <property type="entry name" value="DEAD"/>
    <property type="match status" value="1"/>
</dbReference>
<dbReference type="FunFam" id="3.40.50.300:FF:000437">
    <property type="entry name" value="ATP-dependent DNA helicase DinG"/>
    <property type="match status" value="1"/>
</dbReference>
<evidence type="ECO:0000259" key="9">
    <source>
        <dbReference type="PROSITE" id="PS51193"/>
    </source>
</evidence>
<dbReference type="PANTHER" id="PTHR11472">
    <property type="entry name" value="DNA REPAIR DEAD HELICASE RAD3/XP-D SUBFAMILY MEMBER"/>
    <property type="match status" value="1"/>
</dbReference>
<dbReference type="SUPFAM" id="SSF52540">
    <property type="entry name" value="P-loop containing nucleoside triphosphate hydrolases"/>
    <property type="match status" value="2"/>
</dbReference>
<sequence length="678" mass="75924">MDALTPQMETLFGPESAMAKALQGYEPRAAQVRMAELVAEAVEEDSLLLVEAGTGTGKTLAYMLPLLAMGKKVVVSTATKALQDQILEKDIPLLRQIVGRPFSAALLKGRSNYLCPYRLRQLAAHRHALRGDTRRWFERIEAWSSQTVTGDRDELADLPERLDIWPELSTNGENCLGQECPDYLDCHLYKARGKAKDAQLAVVNHHLFFADLSVREGGFGEILPNYDVVVFDEAHQIPDVVTHFFGMEVSNYQLRELGHDLRRELEMVGLDDPELFHGLSRLEEVSAQLRSAFPMDNAKDALEPSHLEAEAGRALVACEQALLGLMEPLEPQLPRSAGLGACGRRLEKLLLAAGTIRTLDDPERVYWYETRGRGVFLQASPIHVGETLRQSLFPRLKCGIFTSATLATGQGEKGFAYFQNQLGMDPEQTTVEQLPPVFDYPEQARLYLPKRLPEPDAPRFSEMLVDELVDLIQASRGRALCLFTSYRMLNMVQQQLPERIPYPVLCQGERPKRALLEAFQTDEASVLLGTGTFWEGVDIPGESLSMVVIDRLPFASPGDPLVKARNRYCENQGQNPFMTLSIPQAILTLKQGVGRLLRRGTDRGVMAILDTRMSRRGYGKRFINGLPPATRITDLDDVFRFFNPDAPATYQQQPDEPEWVPQDIPPWLQSPPPYPGTE</sequence>
<evidence type="ECO:0000256" key="2">
    <source>
        <dbReference type="ARBA" id="ARBA00022741"/>
    </source>
</evidence>
<dbReference type="PROSITE" id="PS51193">
    <property type="entry name" value="HELICASE_ATP_BIND_2"/>
    <property type="match status" value="1"/>
</dbReference>
<dbReference type="InterPro" id="IPR014001">
    <property type="entry name" value="Helicase_ATP-bd"/>
</dbReference>
<feature type="region of interest" description="Disordered" evidence="8">
    <location>
        <begin position="645"/>
        <end position="678"/>
    </location>
</feature>
<evidence type="ECO:0000256" key="6">
    <source>
        <dbReference type="ARBA" id="ARBA00044969"/>
    </source>
</evidence>
<keyword evidence="3" id="KW-0378">Hydrolase</keyword>
<dbReference type="EMBL" id="LO017727">
    <property type="protein sequence ID" value="CRH07027.1"/>
    <property type="molecule type" value="Genomic_DNA"/>
</dbReference>
<evidence type="ECO:0000256" key="1">
    <source>
        <dbReference type="ARBA" id="ARBA00001966"/>
    </source>
</evidence>
<dbReference type="Pfam" id="PF13307">
    <property type="entry name" value="Helicase_C_2"/>
    <property type="match status" value="1"/>
</dbReference>
<dbReference type="PANTHER" id="PTHR11472:SF34">
    <property type="entry name" value="REGULATOR OF TELOMERE ELONGATION HELICASE 1"/>
    <property type="match status" value="1"/>
</dbReference>
<dbReference type="InterPro" id="IPR006555">
    <property type="entry name" value="ATP-dep_Helicase_C"/>
</dbReference>
<evidence type="ECO:0000256" key="4">
    <source>
        <dbReference type="ARBA" id="ARBA00022840"/>
    </source>
</evidence>
<dbReference type="GO" id="GO:0003676">
    <property type="term" value="F:nucleic acid binding"/>
    <property type="evidence" value="ECO:0007669"/>
    <property type="project" value="InterPro"/>
</dbReference>
<keyword evidence="10" id="KW-0347">Helicase</keyword>
<evidence type="ECO:0000256" key="5">
    <source>
        <dbReference type="ARBA" id="ARBA00038058"/>
    </source>
</evidence>
<comment type="similarity">
    <text evidence="5">Belongs to the helicase family. DinG subfamily.</text>
</comment>
<reference evidence="10" key="1">
    <citation type="submission" date="2015-04" db="EMBL/GenBank/DDBJ databases">
        <authorList>
            <person name="Syromyatnikov M.Y."/>
            <person name="Popov V.N."/>
        </authorList>
    </citation>
    <scope>NUCLEOTIDE SEQUENCE</scope>
    <source>
        <strain evidence="10">MO-1</strain>
    </source>
</reference>
<feature type="domain" description="Helicase ATP-binding" evidence="9">
    <location>
        <begin position="17"/>
        <end position="292"/>
    </location>
</feature>
<proteinExistence type="inferred from homology"/>
<feature type="compositionally biased region" description="Pro residues" evidence="8">
    <location>
        <begin position="668"/>
        <end position="678"/>
    </location>
</feature>
<dbReference type="SMART" id="SM00487">
    <property type="entry name" value="DEXDc"/>
    <property type="match status" value="1"/>
</dbReference>